<feature type="domain" description="Myb/SANT-like" evidence="2">
    <location>
        <begin position="100"/>
        <end position="193"/>
    </location>
</feature>
<evidence type="ECO:0000256" key="1">
    <source>
        <dbReference type="SAM" id="MobiDB-lite"/>
    </source>
</evidence>
<feature type="compositionally biased region" description="Polar residues" evidence="1">
    <location>
        <begin position="64"/>
        <end position="77"/>
    </location>
</feature>
<feature type="region of interest" description="Disordered" evidence="1">
    <location>
        <begin position="64"/>
        <end position="96"/>
    </location>
</feature>
<dbReference type="InterPro" id="IPR024752">
    <property type="entry name" value="Myb/SANT-like_dom"/>
</dbReference>
<dbReference type="Pfam" id="PF12776">
    <property type="entry name" value="Myb_DNA-bind_3"/>
    <property type="match status" value="1"/>
</dbReference>
<dbReference type="AlphaFoldDB" id="A0AAP0PTL3"/>
<evidence type="ECO:0000259" key="2">
    <source>
        <dbReference type="Pfam" id="PF12776"/>
    </source>
</evidence>
<evidence type="ECO:0000313" key="4">
    <source>
        <dbReference type="Proteomes" id="UP001417504"/>
    </source>
</evidence>
<proteinExistence type="predicted"/>
<dbReference type="EMBL" id="JBBNAE010000001">
    <property type="protein sequence ID" value="KAK9154315.1"/>
    <property type="molecule type" value="Genomic_DNA"/>
</dbReference>
<dbReference type="PANTHER" id="PTHR31704:SF37">
    <property type="entry name" value="HEAT SHOCK PROTEIN"/>
    <property type="match status" value="1"/>
</dbReference>
<dbReference type="Proteomes" id="UP001417504">
    <property type="component" value="Unassembled WGS sequence"/>
</dbReference>
<reference evidence="3 4" key="1">
    <citation type="submission" date="2024-01" db="EMBL/GenBank/DDBJ databases">
        <title>Genome assemblies of Stephania.</title>
        <authorList>
            <person name="Yang L."/>
        </authorList>
    </citation>
    <scope>NUCLEOTIDE SEQUENCE [LARGE SCALE GENOMIC DNA]</scope>
    <source>
        <strain evidence="3">QJT</strain>
        <tissue evidence="3">Leaf</tissue>
    </source>
</reference>
<organism evidence="3 4">
    <name type="scientific">Stephania japonica</name>
    <dbReference type="NCBI Taxonomy" id="461633"/>
    <lineage>
        <taxon>Eukaryota</taxon>
        <taxon>Viridiplantae</taxon>
        <taxon>Streptophyta</taxon>
        <taxon>Embryophyta</taxon>
        <taxon>Tracheophyta</taxon>
        <taxon>Spermatophyta</taxon>
        <taxon>Magnoliopsida</taxon>
        <taxon>Ranunculales</taxon>
        <taxon>Menispermaceae</taxon>
        <taxon>Menispermoideae</taxon>
        <taxon>Cissampelideae</taxon>
        <taxon>Stephania</taxon>
    </lineage>
</organism>
<gene>
    <name evidence="3" type="ORF">Sjap_001795</name>
</gene>
<protein>
    <recommendedName>
        <fullName evidence="2">Myb/SANT-like domain-containing protein</fullName>
    </recommendedName>
</protein>
<evidence type="ECO:0000313" key="3">
    <source>
        <dbReference type="EMBL" id="KAK9154315.1"/>
    </source>
</evidence>
<accession>A0AAP0PTL3</accession>
<name>A0AAP0PTL3_9MAGN</name>
<dbReference type="PANTHER" id="PTHR31704">
    <property type="entry name" value="MYB/SANT-LIKE DNA-BINDING DOMAIN PROTEIN-RELATED"/>
    <property type="match status" value="1"/>
</dbReference>
<sequence>MFSFIRPATIVKFIIGTTCLSSTQHLLSFNFVHTSICSWLSKFDYLFTADPMIMSTRVSAMDSLTNGSSMQSQPDEITQNKDQDQSQTKKGRTFDEKADWDAETTKIWIGIGVGEVLAGNKPNTHFSKLGWRNLIAKFTKATGKKYDRSQHKNHWDTYKRKWLLWKYLVDGENDLGWDPVRQTVVASDEWWNANIEKCPKVAMFKSKGLQHKDKLDILFSKPAAIGSTPQADSSNALPIQMETSEKDDTSFSNDDQEDENLVPVDIDSQVAVNRAQKRICSENCLGRRKKRSCLA</sequence>
<comment type="caution">
    <text evidence="3">The sequence shown here is derived from an EMBL/GenBank/DDBJ whole genome shotgun (WGS) entry which is preliminary data.</text>
</comment>
<keyword evidence="4" id="KW-1185">Reference proteome</keyword>